<dbReference type="InterPro" id="IPR024222">
    <property type="entry name" value="Ten1_fungal"/>
</dbReference>
<sequence length="129" mass="13991">MSNGPLPSTRCLLSALPTRQIGRKVRFLACVDAYSVKSAVLTLHHAFPQSCKVQASVDVKLLLQSLKSNQTDAGQWVHVIGYITSITRSSASNERSSDVTDVGVQALVLWVAEDLDLPAYEMSFGNNAK</sequence>
<accession>A0A9Q0ATZ7</accession>
<dbReference type="Gene3D" id="2.40.50.140">
    <property type="entry name" value="Nucleic acid-binding proteins"/>
    <property type="match status" value="1"/>
</dbReference>
<dbReference type="GO" id="GO:0043047">
    <property type="term" value="F:single-stranded telomeric DNA binding"/>
    <property type="evidence" value="ECO:0007669"/>
    <property type="project" value="InterPro"/>
</dbReference>
<dbReference type="AlphaFoldDB" id="A0A9Q0ATZ7"/>
<dbReference type="Proteomes" id="UP000829685">
    <property type="component" value="Unassembled WGS sequence"/>
</dbReference>
<reference evidence="1" key="1">
    <citation type="submission" date="2021-03" db="EMBL/GenBank/DDBJ databases">
        <title>Revisited historic fungal species revealed as producer of novel bioactive compounds through whole genome sequencing and comparative genomics.</title>
        <authorList>
            <person name="Vignolle G.A."/>
            <person name="Hochenegger N."/>
            <person name="Mach R.L."/>
            <person name="Mach-Aigner A.R."/>
            <person name="Javad Rahimi M."/>
            <person name="Salim K.A."/>
            <person name="Chan C.M."/>
            <person name="Lim L.B.L."/>
            <person name="Cai F."/>
            <person name="Druzhinina I.S."/>
            <person name="U'Ren J.M."/>
            <person name="Derntl C."/>
        </authorList>
    </citation>
    <scope>NUCLEOTIDE SEQUENCE</scope>
    <source>
        <strain evidence="1">TUCIM 5799</strain>
    </source>
</reference>
<dbReference type="InterPro" id="IPR012340">
    <property type="entry name" value="NA-bd_OB-fold"/>
</dbReference>
<dbReference type="GO" id="GO:0016233">
    <property type="term" value="P:telomere capping"/>
    <property type="evidence" value="ECO:0007669"/>
    <property type="project" value="InterPro"/>
</dbReference>
<dbReference type="GO" id="GO:1990879">
    <property type="term" value="C:CST complex"/>
    <property type="evidence" value="ECO:0007669"/>
    <property type="project" value="InterPro"/>
</dbReference>
<gene>
    <name evidence="1" type="ORF">JX265_002857</name>
</gene>
<comment type="caution">
    <text evidence="1">The sequence shown here is derived from an EMBL/GenBank/DDBJ whole genome shotgun (WGS) entry which is preliminary data.</text>
</comment>
<evidence type="ECO:0000313" key="2">
    <source>
        <dbReference type="Proteomes" id="UP000829685"/>
    </source>
</evidence>
<keyword evidence="2" id="KW-1185">Reference proteome</keyword>
<protein>
    <submittedName>
        <fullName evidence="1">Uncharacterized protein</fullName>
    </submittedName>
</protein>
<proteinExistence type="predicted"/>
<evidence type="ECO:0000313" key="1">
    <source>
        <dbReference type="EMBL" id="KAI1878680.1"/>
    </source>
</evidence>
<dbReference type="EMBL" id="JAFIMR010000005">
    <property type="protein sequence ID" value="KAI1878680.1"/>
    <property type="molecule type" value="Genomic_DNA"/>
</dbReference>
<name>A0A9Q0ATZ7_9PEZI</name>
<dbReference type="Pfam" id="PF12658">
    <property type="entry name" value="Ten1"/>
    <property type="match status" value="1"/>
</dbReference>
<organism evidence="1 2">
    <name type="scientific">Neoarthrinium moseri</name>
    <dbReference type="NCBI Taxonomy" id="1658444"/>
    <lineage>
        <taxon>Eukaryota</taxon>
        <taxon>Fungi</taxon>
        <taxon>Dikarya</taxon>
        <taxon>Ascomycota</taxon>
        <taxon>Pezizomycotina</taxon>
        <taxon>Sordariomycetes</taxon>
        <taxon>Xylariomycetidae</taxon>
        <taxon>Amphisphaeriales</taxon>
        <taxon>Apiosporaceae</taxon>
        <taxon>Neoarthrinium</taxon>
    </lineage>
</organism>